<dbReference type="Pfam" id="PF02872">
    <property type="entry name" value="5_nucleotid_C"/>
    <property type="match status" value="1"/>
</dbReference>
<feature type="domain" description="Calcineurin-like phosphoesterase" evidence="2">
    <location>
        <begin position="13"/>
        <end position="213"/>
    </location>
</feature>
<reference evidence="4" key="2">
    <citation type="submission" date="2020-09" db="EMBL/GenBank/DDBJ databases">
        <authorList>
            <person name="Sun Q."/>
            <person name="Ohkuma M."/>
        </authorList>
    </citation>
    <scope>NUCLEOTIDE SEQUENCE</scope>
    <source>
        <strain evidence="4">JCM 19018</strain>
    </source>
</reference>
<gene>
    <name evidence="4" type="ORF">GCM10009067_33300</name>
</gene>
<evidence type="ECO:0000259" key="3">
    <source>
        <dbReference type="Pfam" id="PF02872"/>
    </source>
</evidence>
<evidence type="ECO:0000256" key="1">
    <source>
        <dbReference type="ARBA" id="ARBA00022729"/>
    </source>
</evidence>
<dbReference type="GO" id="GO:0016787">
    <property type="term" value="F:hydrolase activity"/>
    <property type="evidence" value="ECO:0007669"/>
    <property type="project" value="InterPro"/>
</dbReference>
<dbReference type="SUPFAM" id="SSF55816">
    <property type="entry name" value="5'-nucleotidase (syn. UDP-sugar hydrolase), C-terminal domain"/>
    <property type="match status" value="1"/>
</dbReference>
<dbReference type="InterPro" id="IPR006179">
    <property type="entry name" value="5_nucleotidase/apyrase"/>
</dbReference>
<dbReference type="Gene3D" id="3.90.780.10">
    <property type="entry name" value="5'-Nucleotidase, C-terminal domain"/>
    <property type="match status" value="1"/>
</dbReference>
<dbReference type="GO" id="GO:0009166">
    <property type="term" value="P:nucleotide catabolic process"/>
    <property type="evidence" value="ECO:0007669"/>
    <property type="project" value="InterPro"/>
</dbReference>
<dbReference type="SUPFAM" id="SSF56300">
    <property type="entry name" value="Metallo-dependent phosphatases"/>
    <property type="match status" value="1"/>
</dbReference>
<dbReference type="InterPro" id="IPR036907">
    <property type="entry name" value="5'-Nucleotdase_C_sf"/>
</dbReference>
<evidence type="ECO:0000313" key="5">
    <source>
        <dbReference type="Proteomes" id="UP000614221"/>
    </source>
</evidence>
<dbReference type="InterPro" id="IPR008334">
    <property type="entry name" value="5'-Nucleotdase_C"/>
</dbReference>
<dbReference type="InterPro" id="IPR029052">
    <property type="entry name" value="Metallo-depent_PP-like"/>
</dbReference>
<dbReference type="PANTHER" id="PTHR11575">
    <property type="entry name" value="5'-NUCLEOTIDASE-RELATED"/>
    <property type="match status" value="1"/>
</dbReference>
<protein>
    <submittedName>
        <fullName evidence="4">2',3'-cyclic-nucleotide 2'-phosphodiesterase</fullName>
    </submittedName>
</protein>
<name>A0A830ENQ4_9EURY</name>
<evidence type="ECO:0000259" key="2">
    <source>
        <dbReference type="Pfam" id="PF00149"/>
    </source>
</evidence>
<evidence type="ECO:0000313" key="4">
    <source>
        <dbReference type="EMBL" id="GGK78182.1"/>
    </source>
</evidence>
<dbReference type="AlphaFoldDB" id="A0A830ENQ4"/>
<dbReference type="EMBL" id="BMPD01000006">
    <property type="protein sequence ID" value="GGK78182.1"/>
    <property type="molecule type" value="Genomic_DNA"/>
</dbReference>
<proteinExistence type="predicted"/>
<feature type="domain" description="5'-Nucleotidase C-terminal" evidence="3">
    <location>
        <begin position="279"/>
        <end position="422"/>
    </location>
</feature>
<organism evidence="4 5">
    <name type="scientific">Haloarcula sebkhae</name>
    <dbReference type="NCBI Taxonomy" id="932660"/>
    <lineage>
        <taxon>Archaea</taxon>
        <taxon>Methanobacteriati</taxon>
        <taxon>Methanobacteriota</taxon>
        <taxon>Stenosarchaea group</taxon>
        <taxon>Halobacteria</taxon>
        <taxon>Halobacteriales</taxon>
        <taxon>Haloarculaceae</taxon>
        <taxon>Haloarcula</taxon>
    </lineage>
</organism>
<comment type="caution">
    <text evidence="4">The sequence shown here is derived from an EMBL/GenBank/DDBJ whole genome shotgun (WGS) entry which is preliminary data.</text>
</comment>
<keyword evidence="1" id="KW-0732">Signal</keyword>
<dbReference type="CDD" id="cd00845">
    <property type="entry name" value="MPP_UshA_N_like"/>
    <property type="match status" value="1"/>
</dbReference>
<dbReference type="InterPro" id="IPR004843">
    <property type="entry name" value="Calcineurin-like_PHP"/>
</dbReference>
<accession>A0A830ENQ4</accession>
<dbReference type="Pfam" id="PF00149">
    <property type="entry name" value="Metallophos"/>
    <property type="match status" value="1"/>
</dbReference>
<dbReference type="Proteomes" id="UP000614221">
    <property type="component" value="Unassembled WGS sequence"/>
</dbReference>
<sequence>MPRWNRFRKMSIRLLHYSDIENACDDPVRMGRLAGTIRSIRGEDTVVAGTGDNTAPGVLAHYYEGHQAMPFFGAVSTDVETVGNHDFDFGTAPILDVISKSPQEWIVANVFEGESEDERGVPFAGLDGTTVLHRDGRRVGFVGVIDPATPRIAPTGASELNVTSPVESVWTAVSELGDSVDHFVVLAHLRSDLETAVAAVEGVDVVLGGHVHTERHEIVDGTLVVRPGANGQVVWEIELFDGTCSPSATRHSTAEGPLDESVADTTREQLADVGLLETVATVDDPIHRGLDRRTRGESRVGNLVADAYRWAADTDVSFVPNGGLREGRPLSGEVTAGEVASVHPFGGTVEALHVTGEQLQALLQAAFCPHREDGRLWHGDVSGMTVEYDSAAGRLIGVAVNGQSLEASREYSLATNSYVVYSDDWPIPHETTVESFGLPFKTVADYAREEGITVPVGGRLQDC</sequence>
<dbReference type="PRINTS" id="PR01607">
    <property type="entry name" value="APYRASEFAMLY"/>
</dbReference>
<dbReference type="Gene3D" id="3.60.21.10">
    <property type="match status" value="1"/>
</dbReference>
<reference evidence="4" key="1">
    <citation type="journal article" date="2014" name="Int. J. Syst. Evol. Microbiol.">
        <title>Complete genome sequence of Corynebacterium casei LMG S-19264T (=DSM 44701T), isolated from a smear-ripened cheese.</title>
        <authorList>
            <consortium name="US DOE Joint Genome Institute (JGI-PGF)"/>
            <person name="Walter F."/>
            <person name="Albersmeier A."/>
            <person name="Kalinowski J."/>
            <person name="Ruckert C."/>
        </authorList>
    </citation>
    <scope>NUCLEOTIDE SEQUENCE</scope>
    <source>
        <strain evidence="4">JCM 19018</strain>
    </source>
</reference>
<dbReference type="PANTHER" id="PTHR11575:SF24">
    <property type="entry name" value="5'-NUCLEOTIDASE"/>
    <property type="match status" value="1"/>
</dbReference>